<evidence type="ECO:0000313" key="1">
    <source>
        <dbReference type="EMBL" id="CAF1197621.1"/>
    </source>
</evidence>
<reference evidence="1" key="1">
    <citation type="submission" date="2021-02" db="EMBL/GenBank/DDBJ databases">
        <authorList>
            <person name="Nowell W R."/>
        </authorList>
    </citation>
    <scope>NUCLEOTIDE SEQUENCE</scope>
</reference>
<comment type="caution">
    <text evidence="1">The sequence shown here is derived from an EMBL/GenBank/DDBJ whole genome shotgun (WGS) entry which is preliminary data.</text>
</comment>
<accession>A0A814W5R6</accession>
<sequence>MLSELETPSTFDCSCCRLVRTDRSSRLILPLARRGRPYLPGRSQRLLCKTCSSIKRAQQREILQQERNYSEQSTANIFNTINDLDQSSGADISHEIEFSLTDKDNNIHLNQTEYEPAQMLIWKMSPSDHRTITLNDTGCLNDNEKKVLLQEAIAKLRIVLNNRSTTGAATTTATIPQNDLDQIEFTYRALQTTVNILSPSLDSL</sequence>
<keyword evidence="2" id="KW-1185">Reference proteome</keyword>
<proteinExistence type="predicted"/>
<name>A0A814W5R6_ADIRI</name>
<organism evidence="1 2">
    <name type="scientific">Adineta ricciae</name>
    <name type="common">Rotifer</name>
    <dbReference type="NCBI Taxonomy" id="249248"/>
    <lineage>
        <taxon>Eukaryota</taxon>
        <taxon>Metazoa</taxon>
        <taxon>Spiralia</taxon>
        <taxon>Gnathifera</taxon>
        <taxon>Rotifera</taxon>
        <taxon>Eurotatoria</taxon>
        <taxon>Bdelloidea</taxon>
        <taxon>Adinetida</taxon>
        <taxon>Adinetidae</taxon>
        <taxon>Adineta</taxon>
    </lineage>
</organism>
<gene>
    <name evidence="1" type="ORF">XAT740_LOCUS23485</name>
</gene>
<dbReference type="Proteomes" id="UP000663828">
    <property type="component" value="Unassembled WGS sequence"/>
</dbReference>
<evidence type="ECO:0000313" key="2">
    <source>
        <dbReference type="Proteomes" id="UP000663828"/>
    </source>
</evidence>
<dbReference type="AlphaFoldDB" id="A0A814W5R6"/>
<dbReference type="EMBL" id="CAJNOR010001777">
    <property type="protein sequence ID" value="CAF1197621.1"/>
    <property type="molecule type" value="Genomic_DNA"/>
</dbReference>
<protein>
    <submittedName>
        <fullName evidence="1">Uncharacterized protein</fullName>
    </submittedName>
</protein>